<sequence>MSPLLSDTRADELPVDELLSKLTVDEKVALLAGKDFWHTTPLPHHGIPSIRLSDGPNGVRGTRFFDSVPSSCLPCGTALGATFNTDLLAELGQLQGQEAKAKGAVCVLGPTLNIQRGPLGGRGFESFSEDPLLSGILSGYYARGVQRENIAATLKHFVCNDMEHERMAVNVIITQRAMREIYLLPFMLAIGIGDPRAIMTAYNKVNGIHVSESKTLLQKILREEWKFDGLVMSDWFGTYSTTESVHAGLDLEMPGPTLWRGSTLSHAVMANKVTEEQLDNRVRNVLNLINYSRASGVPENAPEKRLNRPQDQELLRRAASESIVLLKNNDNVLPFVKSKTTAVIGPNAKIARFCGGGSASLLPYYSVSPYDGIAKQCEKVVFSQGAMDHQMLPQMGDVLRTDKGQRGFTWRAYNEPARIKDRVPLDERVLANSNCFFLDYEHPDLAPVWYSQVEGIFTPEESGLYDFGLGVEGTGKLFINDALLISNVENQKPGETLFGSGTVEEKGSMELVAGQDYKVRVEWGCFKTSKLPPSGPVGGRHGGLRFGACRRIDPAQAIEEAAQVAKSVDQVVLVVGLNGELESEGIDRTTMDMSAHTNALVSKVLAANVNTAVVVQSGTPVGMPWIDDAKAVCHAWYGGNETGNAIADVLFGDVNPAGKLPLTIPRRLQDNPTYFNFRSEAGRVLYGEDVYVGYRYYEKVDSKPLYPFGHGLSYTTFSLQNLSVKVDDVCKVTLDMTNTGSRAGAQVVQVYVASPTTMAVARPVKELKAFRKVYLEAGEKRQITIDMDTVFSTSYWYEGRDKWCSERGEYRVLSSRPFGCLAGALSSISRAGMDRSISSILPSDKALLHPYPLAKYRGSTALSLSRPNFCVYYQYRFSRLALTNNVNESCFLQGCCAESMRCILLWTNILESSMTCDNCKKSNSQCSFQLPSKARGPKRKTEYRLSVPGPALSEADLGLEAQSPTSPQSFSNPGSSIISLAEPSVPSASCILPYATDILFPRDLVRFILNDYVTYVYPLIPVVHRPSFETDLDGNRDLHDDDFLTLIVSLCAVTVGLLPSRLQTYRGFSSPLPFRTRSEMANGCYKLNQSFRDTTYFDTVSHQKWASSFLLGVTFHQTGNNNLWRMFEVESMQLLRLLEVQHISSYAGLDAIEAQLRKKAFWLMFYGYLHQMHNLRNERLTFLDPVMSCEINIEDLMPVPVDDEYISSSGILPCPETEVAQSLTSGFNIHSRIFSAALRPPGSDPKRHCICSHVKDPAVRLASLQDRLHHLKYMLDTVLPAYRSWSKSSTAAAPTTSPGQDDVANIQREAIRANIHVTHLWLQIMLLDQIDILGGQRGKEFTSPSIAYSTSSPRIQDFASWDEREDICRQFLHLLNSLSQPSLEPNGLSLVYKVRDVAVSLLSCPYDPSEKRARRATEYLREFSRLLSILDVSEQVNLLSLQSWIDTSRDKHTIVANSI</sequence>
<comment type="caution">
    <text evidence="13">The sequence shown here is derived from an EMBL/GenBank/DDBJ whole genome shotgun (WGS) entry which is preliminary data.</text>
</comment>
<comment type="similarity">
    <text evidence="3 11">Belongs to the glycosyl hydrolase 3 family.</text>
</comment>
<dbReference type="InterPro" id="IPR011658">
    <property type="entry name" value="PA14_dom"/>
</dbReference>
<dbReference type="Pfam" id="PF00933">
    <property type="entry name" value="Glyco_hydro_3"/>
    <property type="match status" value="1"/>
</dbReference>
<dbReference type="InterPro" id="IPR050288">
    <property type="entry name" value="Cellulose_deg_GH3"/>
</dbReference>
<dbReference type="Gene3D" id="3.40.50.1700">
    <property type="entry name" value="Glycoside hydrolase family 3 C-terminal domain"/>
    <property type="match status" value="1"/>
</dbReference>
<dbReference type="CDD" id="cd12148">
    <property type="entry name" value="fungal_TF_MHR"/>
    <property type="match status" value="1"/>
</dbReference>
<dbReference type="SUPFAM" id="SSF52279">
    <property type="entry name" value="Beta-D-glucan exohydrolase, C-terminal domain"/>
    <property type="match status" value="1"/>
</dbReference>
<evidence type="ECO:0000256" key="7">
    <source>
        <dbReference type="ARBA" id="ARBA00023242"/>
    </source>
</evidence>
<dbReference type="InterPro" id="IPR019800">
    <property type="entry name" value="Glyco_hydro_3_AS"/>
</dbReference>
<dbReference type="OrthoDB" id="47059at2759"/>
<keyword evidence="9 11" id="KW-0326">Glycosidase</keyword>
<dbReference type="PANTHER" id="PTHR42715">
    <property type="entry name" value="BETA-GLUCOSIDASE"/>
    <property type="match status" value="1"/>
</dbReference>
<dbReference type="GO" id="GO:0008422">
    <property type="term" value="F:beta-glucosidase activity"/>
    <property type="evidence" value="ECO:0007669"/>
    <property type="project" value="UniProtKB-EC"/>
</dbReference>
<comment type="catalytic activity">
    <reaction evidence="1 11">
        <text>Hydrolysis of terminal, non-reducing beta-D-glucosyl residues with release of beta-D-glucose.</text>
        <dbReference type="EC" id="3.2.1.21"/>
    </reaction>
</comment>
<dbReference type="EMBL" id="JAGMUX010000028">
    <property type="protein sequence ID" value="KAH7220431.1"/>
    <property type="molecule type" value="Genomic_DNA"/>
</dbReference>
<dbReference type="InterPro" id="IPR001764">
    <property type="entry name" value="Glyco_hydro_3_N"/>
</dbReference>
<dbReference type="GO" id="GO:0008270">
    <property type="term" value="F:zinc ion binding"/>
    <property type="evidence" value="ECO:0007669"/>
    <property type="project" value="InterPro"/>
</dbReference>
<dbReference type="GO" id="GO:0030245">
    <property type="term" value="P:cellulose catabolic process"/>
    <property type="evidence" value="ECO:0007669"/>
    <property type="project" value="UniProtKB-KW"/>
</dbReference>
<dbReference type="SMART" id="SM00758">
    <property type="entry name" value="PA14"/>
    <property type="match status" value="1"/>
</dbReference>
<evidence type="ECO:0000256" key="1">
    <source>
        <dbReference type="ARBA" id="ARBA00000448"/>
    </source>
</evidence>
<name>A0A9P9FXQ7_FUSRE</name>
<evidence type="ECO:0000256" key="11">
    <source>
        <dbReference type="RuleBase" id="RU361161"/>
    </source>
</evidence>
<dbReference type="Pfam" id="PF14310">
    <property type="entry name" value="Fn3-like"/>
    <property type="match status" value="1"/>
</dbReference>
<evidence type="ECO:0000256" key="4">
    <source>
        <dbReference type="ARBA" id="ARBA00022801"/>
    </source>
</evidence>
<dbReference type="PRINTS" id="PR00133">
    <property type="entry name" value="GLHYDRLASE3"/>
</dbReference>
<dbReference type="InterPro" id="IPR013783">
    <property type="entry name" value="Ig-like_fold"/>
</dbReference>
<dbReference type="Gene3D" id="2.60.40.10">
    <property type="entry name" value="Immunoglobulins"/>
    <property type="match status" value="1"/>
</dbReference>
<protein>
    <recommendedName>
        <fullName evidence="11">beta-glucosidase</fullName>
        <ecNumber evidence="11">3.2.1.21</ecNumber>
    </recommendedName>
</protein>
<evidence type="ECO:0000256" key="8">
    <source>
        <dbReference type="ARBA" id="ARBA00023277"/>
    </source>
</evidence>
<comment type="pathway">
    <text evidence="2 11">Glycan metabolism; cellulose degradation.</text>
</comment>
<proteinExistence type="inferred from homology"/>
<dbReference type="SMART" id="SM01217">
    <property type="entry name" value="Fn3_like"/>
    <property type="match status" value="1"/>
</dbReference>
<evidence type="ECO:0000256" key="9">
    <source>
        <dbReference type="ARBA" id="ARBA00023295"/>
    </source>
</evidence>
<keyword evidence="14" id="KW-1185">Reference proteome</keyword>
<dbReference type="GO" id="GO:0006351">
    <property type="term" value="P:DNA-templated transcription"/>
    <property type="evidence" value="ECO:0007669"/>
    <property type="project" value="InterPro"/>
</dbReference>
<reference evidence="13" key="1">
    <citation type="journal article" date="2021" name="Nat. Commun.">
        <title>Genetic determinants of endophytism in the Arabidopsis root mycobiome.</title>
        <authorList>
            <person name="Mesny F."/>
            <person name="Miyauchi S."/>
            <person name="Thiergart T."/>
            <person name="Pickel B."/>
            <person name="Atanasova L."/>
            <person name="Karlsson M."/>
            <person name="Huettel B."/>
            <person name="Barry K.W."/>
            <person name="Haridas S."/>
            <person name="Chen C."/>
            <person name="Bauer D."/>
            <person name="Andreopoulos W."/>
            <person name="Pangilinan J."/>
            <person name="LaButti K."/>
            <person name="Riley R."/>
            <person name="Lipzen A."/>
            <person name="Clum A."/>
            <person name="Drula E."/>
            <person name="Henrissat B."/>
            <person name="Kohler A."/>
            <person name="Grigoriev I.V."/>
            <person name="Martin F.M."/>
            <person name="Hacquard S."/>
        </authorList>
    </citation>
    <scope>NUCLEOTIDE SEQUENCE</scope>
    <source>
        <strain evidence="13">MPI-CAGE-AT-0023</strain>
    </source>
</reference>
<dbReference type="InterPro" id="IPR036881">
    <property type="entry name" value="Glyco_hydro_3_C_sf"/>
</dbReference>
<dbReference type="FunFam" id="2.60.40.10:FF:000495">
    <property type="entry name" value="Periplasmic beta-glucosidase"/>
    <property type="match status" value="1"/>
</dbReference>
<keyword evidence="6" id="KW-0325">Glycoprotein</keyword>
<evidence type="ECO:0000256" key="6">
    <source>
        <dbReference type="ARBA" id="ARBA00023180"/>
    </source>
</evidence>
<dbReference type="PROSITE" id="PS51820">
    <property type="entry name" value="PA14"/>
    <property type="match status" value="1"/>
</dbReference>
<accession>A0A9P9FXQ7</accession>
<evidence type="ECO:0000256" key="10">
    <source>
        <dbReference type="ARBA" id="ARBA00023326"/>
    </source>
</evidence>
<dbReference type="InterPro" id="IPR002772">
    <property type="entry name" value="Glyco_hydro_3_C"/>
</dbReference>
<organism evidence="13 14">
    <name type="scientific">Fusarium redolens</name>
    <dbReference type="NCBI Taxonomy" id="48865"/>
    <lineage>
        <taxon>Eukaryota</taxon>
        <taxon>Fungi</taxon>
        <taxon>Dikarya</taxon>
        <taxon>Ascomycota</taxon>
        <taxon>Pezizomycotina</taxon>
        <taxon>Sordariomycetes</taxon>
        <taxon>Hypocreomycetidae</taxon>
        <taxon>Hypocreales</taxon>
        <taxon>Nectriaceae</taxon>
        <taxon>Fusarium</taxon>
        <taxon>Fusarium redolens species complex</taxon>
    </lineage>
</organism>
<dbReference type="InterPro" id="IPR007219">
    <property type="entry name" value="XnlR_reg_dom"/>
</dbReference>
<dbReference type="Pfam" id="PF01915">
    <property type="entry name" value="Glyco_hydro_3_C"/>
    <property type="match status" value="1"/>
</dbReference>
<dbReference type="InterPro" id="IPR037524">
    <property type="entry name" value="PA14/GLEYA"/>
</dbReference>
<dbReference type="SUPFAM" id="SSF51445">
    <property type="entry name" value="(Trans)glycosidases"/>
    <property type="match status" value="1"/>
</dbReference>
<dbReference type="Gene3D" id="3.20.20.300">
    <property type="entry name" value="Glycoside hydrolase, family 3, N-terminal domain"/>
    <property type="match status" value="1"/>
</dbReference>
<dbReference type="PROSITE" id="PS00775">
    <property type="entry name" value="GLYCOSYL_HYDROL_F3"/>
    <property type="match status" value="1"/>
</dbReference>
<evidence type="ECO:0000256" key="2">
    <source>
        <dbReference type="ARBA" id="ARBA00004987"/>
    </source>
</evidence>
<dbReference type="GO" id="GO:0003677">
    <property type="term" value="F:DNA binding"/>
    <property type="evidence" value="ECO:0007669"/>
    <property type="project" value="InterPro"/>
</dbReference>
<gene>
    <name evidence="13" type="ORF">BKA55DRAFT_717605</name>
</gene>
<keyword evidence="7" id="KW-0539">Nucleus</keyword>
<dbReference type="InterPro" id="IPR017853">
    <property type="entry name" value="GH"/>
</dbReference>
<evidence type="ECO:0000313" key="13">
    <source>
        <dbReference type="EMBL" id="KAH7220431.1"/>
    </source>
</evidence>
<keyword evidence="10 11" id="KW-0624">Polysaccharide degradation</keyword>
<dbReference type="FunFam" id="3.20.20.300:FF:000006">
    <property type="entry name" value="Beta-glucosidase H"/>
    <property type="match status" value="1"/>
</dbReference>
<dbReference type="RefSeq" id="XP_046042035.1">
    <property type="nucleotide sequence ID" value="XM_046200931.1"/>
</dbReference>
<keyword evidence="8 11" id="KW-0119">Carbohydrate metabolism</keyword>
<feature type="domain" description="PA14" evidence="12">
    <location>
        <begin position="403"/>
        <end position="562"/>
    </location>
</feature>
<dbReference type="Pfam" id="PF07691">
    <property type="entry name" value="PA14"/>
    <property type="match status" value="1"/>
</dbReference>
<evidence type="ECO:0000256" key="3">
    <source>
        <dbReference type="ARBA" id="ARBA00005336"/>
    </source>
</evidence>
<evidence type="ECO:0000256" key="5">
    <source>
        <dbReference type="ARBA" id="ARBA00023001"/>
    </source>
</evidence>
<dbReference type="Pfam" id="PF04082">
    <property type="entry name" value="Fungal_trans"/>
    <property type="match status" value="1"/>
</dbReference>
<dbReference type="Proteomes" id="UP000720189">
    <property type="component" value="Unassembled WGS sequence"/>
</dbReference>
<dbReference type="InterPro" id="IPR026891">
    <property type="entry name" value="Fn3-like"/>
</dbReference>
<dbReference type="Gene3D" id="2.60.120.260">
    <property type="entry name" value="Galactose-binding domain-like"/>
    <property type="match status" value="1"/>
</dbReference>
<evidence type="ECO:0000259" key="12">
    <source>
        <dbReference type="PROSITE" id="PS51820"/>
    </source>
</evidence>
<keyword evidence="5" id="KW-0136">Cellulose degradation</keyword>
<keyword evidence="4 11" id="KW-0378">Hydrolase</keyword>
<dbReference type="EC" id="3.2.1.21" evidence="11"/>
<evidence type="ECO:0000313" key="14">
    <source>
        <dbReference type="Proteomes" id="UP000720189"/>
    </source>
</evidence>
<dbReference type="InterPro" id="IPR036962">
    <property type="entry name" value="Glyco_hydro_3_N_sf"/>
</dbReference>
<dbReference type="PANTHER" id="PTHR42715:SF27">
    <property type="entry name" value="BETA-GLUCOSIDASE-RELATED"/>
    <property type="match status" value="1"/>
</dbReference>
<dbReference type="GeneID" id="70230885"/>